<protein>
    <submittedName>
        <fullName evidence="3">DNA polymerase III subunit tau</fullName>
        <ecNumber evidence="3">2.7.7.7</ecNumber>
    </submittedName>
</protein>
<organism evidence="3 4">
    <name type="scientific">Roseivivax jejudonensis</name>
    <dbReference type="NCBI Taxonomy" id="1529041"/>
    <lineage>
        <taxon>Bacteria</taxon>
        <taxon>Pseudomonadati</taxon>
        <taxon>Pseudomonadota</taxon>
        <taxon>Alphaproteobacteria</taxon>
        <taxon>Rhodobacterales</taxon>
        <taxon>Roseobacteraceae</taxon>
        <taxon>Roseivivax</taxon>
    </lineage>
</organism>
<sequence>MSDSALPEPDRVEGAPHPRETERLIGQETAEAAFLRAVAGDRLHHAWLLIGPEGVGKATLAWRIARWLIATPPETGNGLFGAPPPPATLDVDADHPVARRLRAMSEPGLFLLRRGANEKGDRLASEIRVAEVRELKRRMSLSAADGGRRVILVDSADEMNTNAANALLKLLEEPPANTVLLLVCHRPARLLPTIRSRCREVRLSPLGPEDMADALAQAGAAVSPQDSAALTELSGGSVGAAMRLLTLGGLDLYGALMQVLASLPDLDRPRALALADRVAARGHESELELLLSLTDLALARLARTGVTGTPPDRPAHPEEPRLLARLAPDPRAGRAWAEIAQSAGERARRGRAVNIDGAALVFDMLARIRETAAGIAA</sequence>
<evidence type="ECO:0000313" key="3">
    <source>
        <dbReference type="EMBL" id="SLN32827.1"/>
    </source>
</evidence>
<dbReference type="CDD" id="cd00009">
    <property type="entry name" value="AAA"/>
    <property type="match status" value="1"/>
</dbReference>
<dbReference type="PANTHER" id="PTHR11669:SF8">
    <property type="entry name" value="DNA POLYMERASE III SUBUNIT DELTA"/>
    <property type="match status" value="1"/>
</dbReference>
<evidence type="ECO:0000313" key="4">
    <source>
        <dbReference type="Proteomes" id="UP000193570"/>
    </source>
</evidence>
<reference evidence="3 4" key="1">
    <citation type="submission" date="2017-03" db="EMBL/GenBank/DDBJ databases">
        <authorList>
            <person name="Afonso C.L."/>
            <person name="Miller P.J."/>
            <person name="Scott M.A."/>
            <person name="Spackman E."/>
            <person name="Goraichik I."/>
            <person name="Dimitrov K.M."/>
            <person name="Suarez D.L."/>
            <person name="Swayne D.E."/>
        </authorList>
    </citation>
    <scope>NUCLEOTIDE SEQUENCE [LARGE SCALE GENOMIC DNA]</scope>
    <source>
        <strain evidence="3 4">CECT 8625</strain>
    </source>
</reference>
<feature type="region of interest" description="Disordered" evidence="1">
    <location>
        <begin position="1"/>
        <end position="23"/>
    </location>
</feature>
<dbReference type="SMART" id="SM00382">
    <property type="entry name" value="AAA"/>
    <property type="match status" value="1"/>
</dbReference>
<dbReference type="PANTHER" id="PTHR11669">
    <property type="entry name" value="REPLICATION FACTOR C / DNA POLYMERASE III GAMMA-TAU SUBUNIT"/>
    <property type="match status" value="1"/>
</dbReference>
<keyword evidence="3" id="KW-0548">Nucleotidyltransferase</keyword>
<dbReference type="AlphaFoldDB" id="A0A1X6YWP5"/>
<dbReference type="GO" id="GO:0009360">
    <property type="term" value="C:DNA polymerase III complex"/>
    <property type="evidence" value="ECO:0007669"/>
    <property type="project" value="TreeGrafter"/>
</dbReference>
<dbReference type="GO" id="GO:0006261">
    <property type="term" value="P:DNA-templated DNA replication"/>
    <property type="evidence" value="ECO:0007669"/>
    <property type="project" value="TreeGrafter"/>
</dbReference>
<proteinExistence type="predicted"/>
<dbReference type="SUPFAM" id="SSF52540">
    <property type="entry name" value="P-loop containing nucleoside triphosphate hydrolases"/>
    <property type="match status" value="1"/>
</dbReference>
<dbReference type="GO" id="GO:0003887">
    <property type="term" value="F:DNA-directed DNA polymerase activity"/>
    <property type="evidence" value="ECO:0007669"/>
    <property type="project" value="UniProtKB-EC"/>
</dbReference>
<dbReference type="InterPro" id="IPR027417">
    <property type="entry name" value="P-loop_NTPase"/>
</dbReference>
<dbReference type="Proteomes" id="UP000193570">
    <property type="component" value="Unassembled WGS sequence"/>
</dbReference>
<keyword evidence="4" id="KW-1185">Reference proteome</keyword>
<dbReference type="Gene3D" id="3.40.50.300">
    <property type="entry name" value="P-loop containing nucleotide triphosphate hydrolases"/>
    <property type="match status" value="1"/>
</dbReference>
<dbReference type="EMBL" id="FWFK01000002">
    <property type="protein sequence ID" value="SLN32827.1"/>
    <property type="molecule type" value="Genomic_DNA"/>
</dbReference>
<evidence type="ECO:0000256" key="1">
    <source>
        <dbReference type="SAM" id="MobiDB-lite"/>
    </source>
</evidence>
<dbReference type="EC" id="2.7.7.7" evidence="3"/>
<gene>
    <name evidence="3" type="primary">dnaX_1</name>
    <name evidence="3" type="ORF">ROJ8625_01532</name>
</gene>
<dbReference type="Pfam" id="PF13177">
    <property type="entry name" value="DNA_pol3_delta2"/>
    <property type="match status" value="1"/>
</dbReference>
<dbReference type="RefSeq" id="WP_085791249.1">
    <property type="nucleotide sequence ID" value="NZ_FWFK01000002.1"/>
</dbReference>
<dbReference type="InterPro" id="IPR050238">
    <property type="entry name" value="DNA_Rep/Repair_Clamp_Loader"/>
</dbReference>
<feature type="domain" description="AAA+ ATPase" evidence="2">
    <location>
        <begin position="43"/>
        <end position="206"/>
    </location>
</feature>
<name>A0A1X6YWP5_9RHOB</name>
<feature type="compositionally biased region" description="Basic and acidic residues" evidence="1">
    <location>
        <begin position="8"/>
        <end position="23"/>
    </location>
</feature>
<accession>A0A1X6YWP5</accession>
<dbReference type="OrthoDB" id="9811073at2"/>
<dbReference type="NCBIfam" id="NF005677">
    <property type="entry name" value="PRK07471.1"/>
    <property type="match status" value="1"/>
</dbReference>
<evidence type="ECO:0000259" key="2">
    <source>
        <dbReference type="SMART" id="SM00382"/>
    </source>
</evidence>
<keyword evidence="3" id="KW-0808">Transferase</keyword>
<dbReference type="InterPro" id="IPR003593">
    <property type="entry name" value="AAA+_ATPase"/>
</dbReference>